<protein>
    <recommendedName>
        <fullName evidence="3">DUF2442 domain-containing protein</fullName>
    </recommendedName>
</protein>
<dbReference type="Proteomes" id="UP000192491">
    <property type="component" value="Unassembled WGS sequence"/>
</dbReference>
<dbReference type="AlphaFoldDB" id="A0A1Y1QG38"/>
<gene>
    <name evidence="1" type="ORF">BWK73_35145</name>
</gene>
<evidence type="ECO:0008006" key="3">
    <source>
        <dbReference type="Google" id="ProtNLM"/>
    </source>
</evidence>
<organism evidence="1 2">
    <name type="scientific">Thiothrix lacustris</name>
    <dbReference type="NCBI Taxonomy" id="525917"/>
    <lineage>
        <taxon>Bacteria</taxon>
        <taxon>Pseudomonadati</taxon>
        <taxon>Pseudomonadota</taxon>
        <taxon>Gammaproteobacteria</taxon>
        <taxon>Thiotrichales</taxon>
        <taxon>Thiotrichaceae</taxon>
        <taxon>Thiothrix</taxon>
    </lineage>
</organism>
<proteinExistence type="predicted"/>
<dbReference type="InterPro" id="IPR018841">
    <property type="entry name" value="DUF2442"/>
</dbReference>
<evidence type="ECO:0000313" key="2">
    <source>
        <dbReference type="Proteomes" id="UP000192491"/>
    </source>
</evidence>
<name>A0A1Y1QG38_9GAMM</name>
<dbReference type="EMBL" id="MTEJ01000317">
    <property type="protein sequence ID" value="OQX04850.1"/>
    <property type="molecule type" value="Genomic_DNA"/>
</dbReference>
<comment type="caution">
    <text evidence="1">The sequence shown here is derived from an EMBL/GenBank/DDBJ whole genome shotgun (WGS) entry which is preliminary data.</text>
</comment>
<sequence length="81" mass="9359">MNTLIKGKAVHFNDQYLTVELDDGRVISTPMSWYKELQAASFTQLKNYQFICQRTGIEWPELDYQLSIESMLVAMPLQQAA</sequence>
<dbReference type="Gene3D" id="3.30.2020.40">
    <property type="entry name" value="Uncharacterised protein PF10387, DUF2442"/>
    <property type="match status" value="1"/>
</dbReference>
<dbReference type="Pfam" id="PF10387">
    <property type="entry name" value="DUF2442"/>
    <property type="match status" value="1"/>
</dbReference>
<reference evidence="1 2" key="1">
    <citation type="submission" date="2017-01" db="EMBL/GenBank/DDBJ databases">
        <title>Novel large sulfur bacteria in the metagenomes of groundwater-fed chemosynthetic microbial mats in the Lake Huron basin.</title>
        <authorList>
            <person name="Sharrar A.M."/>
            <person name="Flood B.E."/>
            <person name="Bailey J.V."/>
            <person name="Jones D.S."/>
            <person name="Biddanda B."/>
            <person name="Ruberg S.A."/>
            <person name="Marcus D.N."/>
            <person name="Dick G.J."/>
        </authorList>
    </citation>
    <scope>NUCLEOTIDE SEQUENCE [LARGE SCALE GENOMIC DNA]</scope>
    <source>
        <strain evidence="1">A8</strain>
    </source>
</reference>
<evidence type="ECO:0000313" key="1">
    <source>
        <dbReference type="EMBL" id="OQX04850.1"/>
    </source>
</evidence>
<accession>A0A1Y1QG38</accession>